<dbReference type="EMBL" id="JAJSOW010000102">
    <property type="protein sequence ID" value="KAI9178152.1"/>
    <property type="molecule type" value="Genomic_DNA"/>
</dbReference>
<dbReference type="AlphaFoldDB" id="A0AAD5NSV6"/>
<reference evidence="2" key="1">
    <citation type="journal article" date="2022" name="Plant J.">
        <title>Strategies of tolerance reflected in two North American maple genomes.</title>
        <authorList>
            <person name="McEvoy S.L."/>
            <person name="Sezen U.U."/>
            <person name="Trouern-Trend A."/>
            <person name="McMahon S.M."/>
            <person name="Schaberg P.G."/>
            <person name="Yang J."/>
            <person name="Wegrzyn J.L."/>
            <person name="Swenson N.G."/>
        </authorList>
    </citation>
    <scope>NUCLEOTIDE SEQUENCE</scope>
    <source>
        <strain evidence="2">91603</strain>
    </source>
</reference>
<dbReference type="Proteomes" id="UP001064489">
    <property type="component" value="Chromosome 5"/>
</dbReference>
<accession>A0AAD5NSV6</accession>
<feature type="region of interest" description="Disordered" evidence="1">
    <location>
        <begin position="55"/>
        <end position="107"/>
    </location>
</feature>
<sequence>MASPPMLGLVEVPGSLEATLVSSPHTTPICGKGTISSKSGGYNMGNVLPFVPAMGPSLLEAPGTKKDSVHQGSGPLQAPDMKKGSGLDSLQVPDKKKDLIHHGPSPS</sequence>
<name>A0AAD5NSV6_ACENE</name>
<keyword evidence="3" id="KW-1185">Reference proteome</keyword>
<evidence type="ECO:0000313" key="3">
    <source>
        <dbReference type="Proteomes" id="UP001064489"/>
    </source>
</evidence>
<gene>
    <name evidence="2" type="ORF">LWI28_023340</name>
</gene>
<evidence type="ECO:0000256" key="1">
    <source>
        <dbReference type="SAM" id="MobiDB-lite"/>
    </source>
</evidence>
<evidence type="ECO:0000313" key="2">
    <source>
        <dbReference type="EMBL" id="KAI9178152.1"/>
    </source>
</evidence>
<proteinExistence type="predicted"/>
<protein>
    <submittedName>
        <fullName evidence="2">Uncharacterized protein</fullName>
    </submittedName>
</protein>
<reference evidence="2" key="2">
    <citation type="submission" date="2023-02" db="EMBL/GenBank/DDBJ databases">
        <authorList>
            <person name="Swenson N.G."/>
            <person name="Wegrzyn J.L."/>
            <person name="Mcevoy S.L."/>
        </authorList>
    </citation>
    <scope>NUCLEOTIDE SEQUENCE</scope>
    <source>
        <strain evidence="2">91603</strain>
        <tissue evidence="2">Leaf</tissue>
    </source>
</reference>
<organism evidence="2 3">
    <name type="scientific">Acer negundo</name>
    <name type="common">Box elder</name>
    <dbReference type="NCBI Taxonomy" id="4023"/>
    <lineage>
        <taxon>Eukaryota</taxon>
        <taxon>Viridiplantae</taxon>
        <taxon>Streptophyta</taxon>
        <taxon>Embryophyta</taxon>
        <taxon>Tracheophyta</taxon>
        <taxon>Spermatophyta</taxon>
        <taxon>Magnoliopsida</taxon>
        <taxon>eudicotyledons</taxon>
        <taxon>Gunneridae</taxon>
        <taxon>Pentapetalae</taxon>
        <taxon>rosids</taxon>
        <taxon>malvids</taxon>
        <taxon>Sapindales</taxon>
        <taxon>Sapindaceae</taxon>
        <taxon>Hippocastanoideae</taxon>
        <taxon>Acereae</taxon>
        <taxon>Acer</taxon>
    </lineage>
</organism>
<comment type="caution">
    <text evidence="2">The sequence shown here is derived from an EMBL/GenBank/DDBJ whole genome shotgun (WGS) entry which is preliminary data.</text>
</comment>